<reference evidence="3" key="1">
    <citation type="submission" date="2016-11" db="EMBL/GenBank/DDBJ databases">
        <authorList>
            <person name="Varghese N."/>
            <person name="Submissions S."/>
        </authorList>
    </citation>
    <scope>NUCLEOTIDE SEQUENCE [LARGE SCALE GENOMIC DNA]</scope>
    <source>
        <strain evidence="3">DSM 29327</strain>
    </source>
</reference>
<evidence type="ECO:0000256" key="1">
    <source>
        <dbReference type="SAM" id="MobiDB-lite"/>
    </source>
</evidence>
<accession>A0A1M6XL68</accession>
<evidence type="ECO:0000313" key="2">
    <source>
        <dbReference type="EMBL" id="SHL06535.1"/>
    </source>
</evidence>
<organism evidence="2 3">
    <name type="scientific">Roseovarius marisflavi</name>
    <dbReference type="NCBI Taxonomy" id="1054996"/>
    <lineage>
        <taxon>Bacteria</taxon>
        <taxon>Pseudomonadati</taxon>
        <taxon>Pseudomonadota</taxon>
        <taxon>Alphaproteobacteria</taxon>
        <taxon>Rhodobacterales</taxon>
        <taxon>Roseobacteraceae</taxon>
        <taxon>Roseovarius</taxon>
    </lineage>
</organism>
<sequence>MGTGRADVVNLAFDRHEIILAEGLAVESFYPGPQGLKSLMLTDSHKCRALYPKPPRKARHFAKISLWAAKLMANPNRFQAQGITPGKTAAGNGGAGARLHAH</sequence>
<protein>
    <submittedName>
        <fullName evidence="2">Uncharacterized protein</fullName>
    </submittedName>
</protein>
<evidence type="ECO:0000313" key="3">
    <source>
        <dbReference type="Proteomes" id="UP000184191"/>
    </source>
</evidence>
<dbReference type="EMBL" id="FRBN01000004">
    <property type="protein sequence ID" value="SHL06535.1"/>
    <property type="molecule type" value="Genomic_DNA"/>
</dbReference>
<keyword evidence="3" id="KW-1185">Reference proteome</keyword>
<feature type="region of interest" description="Disordered" evidence="1">
    <location>
        <begin position="79"/>
        <end position="102"/>
    </location>
</feature>
<dbReference type="AlphaFoldDB" id="A0A1M6XL68"/>
<gene>
    <name evidence="2" type="ORF">SAMN05444414_104169</name>
</gene>
<name>A0A1M6XL68_9RHOB</name>
<proteinExistence type="predicted"/>
<dbReference type="Proteomes" id="UP000184191">
    <property type="component" value="Unassembled WGS sequence"/>
</dbReference>